<proteinExistence type="predicted"/>
<dbReference type="EMBL" id="JYDO01000016">
    <property type="protein sequence ID" value="KRZ77875.1"/>
    <property type="molecule type" value="Genomic_DNA"/>
</dbReference>
<comment type="caution">
    <text evidence="1">The sequence shown here is derived from an EMBL/GenBank/DDBJ whole genome shotgun (WGS) entry which is preliminary data.</text>
</comment>
<evidence type="ECO:0000313" key="1">
    <source>
        <dbReference type="EMBL" id="KRZ77875.1"/>
    </source>
</evidence>
<dbReference type="Proteomes" id="UP000054843">
    <property type="component" value="Unassembled WGS sequence"/>
</dbReference>
<dbReference type="AlphaFoldDB" id="A0A0V1N221"/>
<gene>
    <name evidence="1" type="ORF">T10_491</name>
</gene>
<organism evidence="1 2">
    <name type="scientific">Trichinella papuae</name>
    <dbReference type="NCBI Taxonomy" id="268474"/>
    <lineage>
        <taxon>Eukaryota</taxon>
        <taxon>Metazoa</taxon>
        <taxon>Ecdysozoa</taxon>
        <taxon>Nematoda</taxon>
        <taxon>Enoplea</taxon>
        <taxon>Dorylaimia</taxon>
        <taxon>Trichinellida</taxon>
        <taxon>Trichinellidae</taxon>
        <taxon>Trichinella</taxon>
    </lineage>
</organism>
<name>A0A0V1N221_9BILA</name>
<sequence>MYMMNLLNIISGPPYKLDVSTPLLPVCHAPGSLFRDEDPFNMFRCQMTLDSLPIWSADGRFENCLTE</sequence>
<reference evidence="1 2" key="1">
    <citation type="submission" date="2015-01" db="EMBL/GenBank/DDBJ databases">
        <title>Evolution of Trichinella species and genotypes.</title>
        <authorList>
            <person name="Korhonen P.K."/>
            <person name="Edoardo P."/>
            <person name="Giuseppe L.R."/>
            <person name="Gasser R.B."/>
        </authorList>
    </citation>
    <scope>NUCLEOTIDE SEQUENCE [LARGE SCALE GENOMIC DNA]</scope>
    <source>
        <strain evidence="1">ISS1980</strain>
    </source>
</reference>
<protein>
    <submittedName>
        <fullName evidence="1">Uncharacterized protein</fullName>
    </submittedName>
</protein>
<keyword evidence="2" id="KW-1185">Reference proteome</keyword>
<accession>A0A0V1N221</accession>
<evidence type="ECO:0000313" key="2">
    <source>
        <dbReference type="Proteomes" id="UP000054843"/>
    </source>
</evidence>